<evidence type="ECO:0000256" key="7">
    <source>
        <dbReference type="PIRSR" id="PIRSR000524-50"/>
    </source>
</evidence>
<name>A0A0U4N3X5_9BACT</name>
<dbReference type="InterPro" id="IPR020578">
    <property type="entry name" value="Aminotrans_V_PyrdxlP_BS"/>
</dbReference>
<dbReference type="InterPro" id="IPR000192">
    <property type="entry name" value="Aminotrans_V_dom"/>
</dbReference>
<dbReference type="PIRSF" id="PIRSF000524">
    <property type="entry name" value="SPT"/>
    <property type="match status" value="1"/>
</dbReference>
<dbReference type="SUPFAM" id="SSF53383">
    <property type="entry name" value="PLP-dependent transferases"/>
    <property type="match status" value="1"/>
</dbReference>
<dbReference type="GO" id="GO:0008453">
    <property type="term" value="F:alanine-glyoxylate transaminase activity"/>
    <property type="evidence" value="ECO:0007669"/>
    <property type="project" value="TreeGrafter"/>
</dbReference>
<evidence type="ECO:0000256" key="1">
    <source>
        <dbReference type="ARBA" id="ARBA00001933"/>
    </source>
</evidence>
<keyword evidence="3 11" id="KW-0032">Aminotransferase</keyword>
<dbReference type="InterPro" id="IPR015424">
    <property type="entry name" value="PyrdxlP-dep_Trfase"/>
</dbReference>
<feature type="binding site" evidence="6">
    <location>
        <position position="335"/>
    </location>
    <ligand>
        <name>substrate</name>
    </ligand>
</feature>
<evidence type="ECO:0000256" key="2">
    <source>
        <dbReference type="ARBA" id="ARBA00009236"/>
    </source>
</evidence>
<evidence type="ECO:0000313" key="12">
    <source>
        <dbReference type="Proteomes" id="UP000068196"/>
    </source>
</evidence>
<dbReference type="KEGG" id="cthi:THC_1626"/>
<organism evidence="11 12">
    <name type="scientific">Caldimicrobium thiodismutans</name>
    <dbReference type="NCBI Taxonomy" id="1653476"/>
    <lineage>
        <taxon>Bacteria</taxon>
        <taxon>Pseudomonadati</taxon>
        <taxon>Thermodesulfobacteriota</taxon>
        <taxon>Thermodesulfobacteria</taxon>
        <taxon>Thermodesulfobacteriales</taxon>
        <taxon>Thermodesulfobacteriaceae</taxon>
        <taxon>Caldimicrobium</taxon>
    </lineage>
</organism>
<dbReference type="InterPro" id="IPR015422">
    <property type="entry name" value="PyrdxlP-dep_Trfase_small"/>
</dbReference>
<keyword evidence="4 11" id="KW-0808">Transferase</keyword>
<dbReference type="Proteomes" id="UP000068196">
    <property type="component" value="Chromosome"/>
</dbReference>
<evidence type="ECO:0000256" key="9">
    <source>
        <dbReference type="RuleBase" id="RU004504"/>
    </source>
</evidence>
<evidence type="ECO:0000256" key="3">
    <source>
        <dbReference type="ARBA" id="ARBA00022576"/>
    </source>
</evidence>
<dbReference type="Pfam" id="PF00266">
    <property type="entry name" value="Aminotran_5"/>
    <property type="match status" value="1"/>
</dbReference>
<dbReference type="PATRIC" id="fig|1653476.3.peg.1695"/>
<protein>
    <submittedName>
        <fullName evidence="11">Class V aminotransferase</fullName>
    </submittedName>
</protein>
<feature type="modified residue" description="N6-(pyridoxal phosphate)lysine" evidence="7">
    <location>
        <position position="193"/>
    </location>
</feature>
<evidence type="ECO:0000256" key="5">
    <source>
        <dbReference type="ARBA" id="ARBA00022898"/>
    </source>
</evidence>
<sequence>MDFLNKKYLFTPGPVPVSPRVLLTQAQPMTHHRLPEFSEVLREIREDLKYLFQTQREVYFFASSGTGAMEAAIVNLFSPGDKVIVVEAGKFGERWRELAETYGLNPVVLKIEWGQAIKPEQVEKALKEHPDAKAVLMQACETSTGVKHPVKEISELTRSKETLLVIDAITALGVYPLPMDEWGLDVVITGSQKALSLPPGLSFIAFSDKALSLAESSKLPKYYFNLAKERKAYTKDTTAFTPAISLLLGLKEMLKRVRSLGLEKIFKHCSALSLACRKGVSALGLEIFPEVPSESLTVVKSPQGLNTGEFLKFLRDKWGILFAGGQDKLKGKIFRITHMGDQSPFDLMVALSALEMGLNLFGIKIPLGASLVSAEEILMEYLKNEGV</sequence>
<comment type="similarity">
    <text evidence="2 8">Belongs to the class-V pyridoxal-phosphate-dependent aminotransferase family.</text>
</comment>
<dbReference type="RefSeq" id="WP_068515932.1">
    <property type="nucleotide sequence ID" value="NZ_AP014945.1"/>
</dbReference>
<proteinExistence type="inferred from homology"/>
<reference evidence="11 12" key="1">
    <citation type="journal article" date="2016" name="Int. J. Syst. Evol. Microbiol.">
        <title>Caldimicrobium thiodismutans sp. nov., a sulfur-disproportionating bacterium isolated from a hot spring, and emended description of the genus Caldimicrobium.</title>
        <authorList>
            <person name="Kojima H."/>
            <person name="Umezawa K."/>
            <person name="Fukui M."/>
        </authorList>
    </citation>
    <scope>NUCLEOTIDE SEQUENCE [LARGE SCALE GENOMIC DNA]</scope>
    <source>
        <strain evidence="11 12">TF1</strain>
    </source>
</reference>
<dbReference type="GO" id="GO:0019265">
    <property type="term" value="P:glycine biosynthetic process, by transamination of glyoxylate"/>
    <property type="evidence" value="ECO:0007669"/>
    <property type="project" value="TreeGrafter"/>
</dbReference>
<dbReference type="FunFam" id="3.40.640.10:FF:000027">
    <property type="entry name" value="Serine--pyruvate aminotransferase, mitochondrial"/>
    <property type="match status" value="1"/>
</dbReference>
<evidence type="ECO:0000256" key="4">
    <source>
        <dbReference type="ARBA" id="ARBA00022679"/>
    </source>
</evidence>
<gene>
    <name evidence="11" type="ORF">THC_1626</name>
</gene>
<accession>A0A0U4N3X5</accession>
<feature type="domain" description="Aminotransferase class V" evidence="10">
    <location>
        <begin position="28"/>
        <end position="326"/>
    </location>
</feature>
<dbReference type="PROSITE" id="PS00595">
    <property type="entry name" value="AA_TRANSFER_CLASS_5"/>
    <property type="match status" value="1"/>
</dbReference>
<keyword evidence="12" id="KW-1185">Reference proteome</keyword>
<reference evidence="12" key="2">
    <citation type="journal article" date="2016" name="Int. J. Syst. Evol. Microbiol.">
        <title>Caldimicrobium thiodismutans sp. nov., a sulfur-disproportionating bacterium isolated from a hot spring.</title>
        <authorList>
            <person name="Kojima H."/>
            <person name="Umezawa K."/>
            <person name="Fukui M."/>
        </authorList>
    </citation>
    <scope>NUCLEOTIDE SEQUENCE [LARGE SCALE GENOMIC DNA]</scope>
    <source>
        <strain evidence="12">TF1</strain>
    </source>
</reference>
<dbReference type="Gene3D" id="3.40.640.10">
    <property type="entry name" value="Type I PLP-dependent aspartate aminotransferase-like (Major domain)"/>
    <property type="match status" value="1"/>
</dbReference>
<evidence type="ECO:0000313" key="11">
    <source>
        <dbReference type="EMBL" id="BAU23990.1"/>
    </source>
</evidence>
<dbReference type="GO" id="GO:0004760">
    <property type="term" value="F:L-serine-pyruvate transaminase activity"/>
    <property type="evidence" value="ECO:0007669"/>
    <property type="project" value="TreeGrafter"/>
</dbReference>
<dbReference type="EMBL" id="AP014945">
    <property type="protein sequence ID" value="BAU23990.1"/>
    <property type="molecule type" value="Genomic_DNA"/>
</dbReference>
<comment type="cofactor">
    <cofactor evidence="1 7 9">
        <name>pyridoxal 5'-phosphate</name>
        <dbReference type="ChEBI" id="CHEBI:597326"/>
    </cofactor>
</comment>
<dbReference type="InterPro" id="IPR015421">
    <property type="entry name" value="PyrdxlP-dep_Trfase_major"/>
</dbReference>
<dbReference type="PANTHER" id="PTHR21152">
    <property type="entry name" value="AMINOTRANSFERASE CLASS V"/>
    <property type="match status" value="1"/>
</dbReference>
<dbReference type="STRING" id="1653476.THC_1626"/>
<dbReference type="PANTHER" id="PTHR21152:SF40">
    <property type="entry name" value="ALANINE--GLYOXYLATE AMINOTRANSFERASE"/>
    <property type="match status" value="1"/>
</dbReference>
<dbReference type="AlphaFoldDB" id="A0A0U4N3X5"/>
<evidence type="ECO:0000259" key="10">
    <source>
        <dbReference type="Pfam" id="PF00266"/>
    </source>
</evidence>
<dbReference type="Gene3D" id="3.90.1150.10">
    <property type="entry name" value="Aspartate Aminotransferase, domain 1"/>
    <property type="match status" value="1"/>
</dbReference>
<keyword evidence="5 7" id="KW-0663">Pyridoxal phosphate</keyword>
<evidence type="ECO:0000256" key="6">
    <source>
        <dbReference type="PIRSR" id="PIRSR000524-1"/>
    </source>
</evidence>
<dbReference type="OrthoDB" id="389074at2"/>
<dbReference type="InterPro" id="IPR024169">
    <property type="entry name" value="SP_NH2Trfase/AEP_transaminase"/>
</dbReference>
<evidence type="ECO:0000256" key="8">
    <source>
        <dbReference type="RuleBase" id="RU004075"/>
    </source>
</evidence>